<dbReference type="CDD" id="cd15798">
    <property type="entry name" value="PMEI-like_3"/>
    <property type="match status" value="1"/>
</dbReference>
<protein>
    <recommendedName>
        <fullName evidence="2">Pectinesterase inhibitor domain-containing protein</fullName>
    </recommendedName>
</protein>
<dbReference type="InterPro" id="IPR051955">
    <property type="entry name" value="PME_Inhibitor"/>
</dbReference>
<dbReference type="PANTHER" id="PTHR31080:SF15">
    <property type="entry name" value="INVERTASE"/>
    <property type="match status" value="1"/>
</dbReference>
<dbReference type="InterPro" id="IPR006501">
    <property type="entry name" value="Pectinesterase_inhib_dom"/>
</dbReference>
<dbReference type="Pfam" id="PF04043">
    <property type="entry name" value="PMEI"/>
    <property type="match status" value="1"/>
</dbReference>
<dbReference type="InterPro" id="IPR035513">
    <property type="entry name" value="Invertase/methylesterase_inhib"/>
</dbReference>
<proteinExistence type="predicted"/>
<gene>
    <name evidence="3" type="ORF">ACH5RR_019581</name>
</gene>
<dbReference type="NCBIfam" id="TIGR01614">
    <property type="entry name" value="PME_inhib"/>
    <property type="match status" value="1"/>
</dbReference>
<dbReference type="PANTHER" id="PTHR31080">
    <property type="entry name" value="PECTINESTERASE INHIBITOR-LIKE"/>
    <property type="match status" value="1"/>
</dbReference>
<feature type="domain" description="Pectinesterase inhibitor" evidence="2">
    <location>
        <begin position="40"/>
        <end position="196"/>
    </location>
</feature>
<evidence type="ECO:0000259" key="2">
    <source>
        <dbReference type="SMART" id="SM00856"/>
    </source>
</evidence>
<evidence type="ECO:0000256" key="1">
    <source>
        <dbReference type="ARBA" id="ARBA00022729"/>
    </source>
</evidence>
<evidence type="ECO:0000313" key="4">
    <source>
        <dbReference type="Proteomes" id="UP001630127"/>
    </source>
</evidence>
<dbReference type="SUPFAM" id="SSF101148">
    <property type="entry name" value="Plant invertase/pectin methylesterase inhibitor"/>
    <property type="match status" value="1"/>
</dbReference>
<dbReference type="EMBL" id="JBJUIK010000008">
    <property type="protein sequence ID" value="KAL3521432.1"/>
    <property type="molecule type" value="Genomic_DNA"/>
</dbReference>
<name>A0ABD2ZTC8_9GENT</name>
<comment type="caution">
    <text evidence="3">The sequence shown here is derived from an EMBL/GenBank/DDBJ whole genome shotgun (WGS) entry which is preliminary data.</text>
</comment>
<organism evidence="3 4">
    <name type="scientific">Cinchona calisaya</name>
    <dbReference type="NCBI Taxonomy" id="153742"/>
    <lineage>
        <taxon>Eukaryota</taxon>
        <taxon>Viridiplantae</taxon>
        <taxon>Streptophyta</taxon>
        <taxon>Embryophyta</taxon>
        <taxon>Tracheophyta</taxon>
        <taxon>Spermatophyta</taxon>
        <taxon>Magnoliopsida</taxon>
        <taxon>eudicotyledons</taxon>
        <taxon>Gunneridae</taxon>
        <taxon>Pentapetalae</taxon>
        <taxon>asterids</taxon>
        <taxon>lamiids</taxon>
        <taxon>Gentianales</taxon>
        <taxon>Rubiaceae</taxon>
        <taxon>Cinchonoideae</taxon>
        <taxon>Cinchoneae</taxon>
        <taxon>Cinchona</taxon>
    </lineage>
</organism>
<dbReference type="Proteomes" id="UP001630127">
    <property type="component" value="Unassembled WGS sequence"/>
</dbReference>
<sequence>MEKYYYNFTKLFNFLTFVLAILSFISLQVQPISSAKTPPSYTNFIKNKCNNTTYPTVCIKTLYPYASYVKTNSIRLCKAALNIAIQGTDNAARTIAKLAHQKGISHIEAAAFKDCIYDVKDEISELKRTLNAMEHLRGADRKFEWANAKTWASAAITDAESCMDGFSKTKVNPAVRTKIRSCLSDEEKLISNALALINHLY</sequence>
<dbReference type="AlphaFoldDB" id="A0ABD2ZTC8"/>
<keyword evidence="4" id="KW-1185">Reference proteome</keyword>
<dbReference type="SMART" id="SM00856">
    <property type="entry name" value="PMEI"/>
    <property type="match status" value="1"/>
</dbReference>
<evidence type="ECO:0000313" key="3">
    <source>
        <dbReference type="EMBL" id="KAL3521432.1"/>
    </source>
</evidence>
<keyword evidence="1" id="KW-0732">Signal</keyword>
<accession>A0ABD2ZTC8</accession>
<dbReference type="Gene3D" id="1.20.140.40">
    <property type="entry name" value="Invertase/pectin methylesterase inhibitor family protein"/>
    <property type="match status" value="1"/>
</dbReference>
<reference evidence="3 4" key="1">
    <citation type="submission" date="2024-11" db="EMBL/GenBank/DDBJ databases">
        <title>A near-complete genome assembly of Cinchona calisaya.</title>
        <authorList>
            <person name="Lian D.C."/>
            <person name="Zhao X.W."/>
            <person name="Wei L."/>
        </authorList>
    </citation>
    <scope>NUCLEOTIDE SEQUENCE [LARGE SCALE GENOMIC DNA]</scope>
    <source>
        <tissue evidence="3">Nenye</tissue>
    </source>
</reference>